<dbReference type="Gene3D" id="3.40.30.10">
    <property type="entry name" value="Glutaredoxin"/>
    <property type="match status" value="1"/>
</dbReference>
<keyword evidence="1" id="KW-0472">Membrane</keyword>
<evidence type="ECO:0000256" key="1">
    <source>
        <dbReference type="SAM" id="Phobius"/>
    </source>
</evidence>
<feature type="transmembrane region" description="Helical" evidence="1">
    <location>
        <begin position="438"/>
        <end position="457"/>
    </location>
</feature>
<evidence type="ECO:0000313" key="2">
    <source>
        <dbReference type="EMBL" id="KAJ8305482.1"/>
    </source>
</evidence>
<evidence type="ECO:0000313" key="3">
    <source>
        <dbReference type="Proteomes" id="UP001217089"/>
    </source>
</evidence>
<dbReference type="InterPro" id="IPR036249">
    <property type="entry name" value="Thioredoxin-like_sf"/>
</dbReference>
<dbReference type="Proteomes" id="UP001217089">
    <property type="component" value="Unassembled WGS sequence"/>
</dbReference>
<keyword evidence="1" id="KW-1133">Transmembrane helix</keyword>
<dbReference type="SUPFAM" id="SSF52833">
    <property type="entry name" value="Thioredoxin-like"/>
    <property type="match status" value="1"/>
</dbReference>
<gene>
    <name evidence="2" type="ORF">KUTeg_016027</name>
</gene>
<comment type="caution">
    <text evidence="2">The sequence shown here is derived from an EMBL/GenBank/DDBJ whole genome shotgun (WGS) entry which is preliminary data.</text>
</comment>
<keyword evidence="3" id="KW-1185">Reference proteome</keyword>
<reference evidence="2 3" key="1">
    <citation type="submission" date="2022-12" db="EMBL/GenBank/DDBJ databases">
        <title>Chromosome-level genome of Tegillarca granosa.</title>
        <authorList>
            <person name="Kim J."/>
        </authorList>
    </citation>
    <scope>NUCLEOTIDE SEQUENCE [LARGE SCALE GENOMIC DNA]</scope>
    <source>
        <strain evidence="2">Teg-2019</strain>
        <tissue evidence="2">Adductor muscle</tissue>
    </source>
</reference>
<keyword evidence="1" id="KW-0812">Transmembrane</keyword>
<sequence length="462" mass="54504">MAYWQGRFSKYCPSLIVVLIVVLQDVISVKTYDPVLKDFPDSVLQRHITLSRHHPVCVLFRQSGKGSRLEKNLHSVWRNTTETIANFTSWEVGSFVFQQDRESLLKERRPDELPTLRCYLGQSYYQEFTGKPHMKNLKAWISSLVKHHSEQLQDATPALVDEALEIYNVIIVAFPDTIRHVEIEEMAFQRIKTEIPGFREKYKIRMFTKQHISKINLDVYIQAREIPVIHTDYKTFENDVINSVQKNDVPVVAGFYGSWAKNIQSYLNMLKRSYQEFQDLQARFKFVLVDLSENDNKKIITKWIHTPFAQQIPFTLLFYKGQKYKALQYPLTDNRPTPLSIYTMMKDSGVGMVDGQGEIIHYSPWGYWNSNQMSLLYEGPYGSMCGSQSHNQTENSSQYYWKKWKINKKRKTKKKKDNKKWHQQIHLNIYKMYTLKCILSYVYTFINTMSVCIKIYIISHNK</sequence>
<proteinExistence type="predicted"/>
<organism evidence="2 3">
    <name type="scientific">Tegillarca granosa</name>
    <name type="common">Malaysian cockle</name>
    <name type="synonym">Anadara granosa</name>
    <dbReference type="NCBI Taxonomy" id="220873"/>
    <lineage>
        <taxon>Eukaryota</taxon>
        <taxon>Metazoa</taxon>
        <taxon>Spiralia</taxon>
        <taxon>Lophotrochozoa</taxon>
        <taxon>Mollusca</taxon>
        <taxon>Bivalvia</taxon>
        <taxon>Autobranchia</taxon>
        <taxon>Pteriomorphia</taxon>
        <taxon>Arcoida</taxon>
        <taxon>Arcoidea</taxon>
        <taxon>Arcidae</taxon>
        <taxon>Tegillarca</taxon>
    </lineage>
</organism>
<dbReference type="EMBL" id="JARBDR010000813">
    <property type="protein sequence ID" value="KAJ8305482.1"/>
    <property type="molecule type" value="Genomic_DNA"/>
</dbReference>
<name>A0ABQ9EJN1_TEGGR</name>
<protein>
    <recommendedName>
        <fullName evidence="4">Thioredoxin-like fold domain-containing protein</fullName>
    </recommendedName>
</protein>
<accession>A0ABQ9EJN1</accession>
<evidence type="ECO:0008006" key="4">
    <source>
        <dbReference type="Google" id="ProtNLM"/>
    </source>
</evidence>